<dbReference type="EMBL" id="JAIWIY010000001">
    <property type="protein sequence ID" value="MCA2096651.1"/>
    <property type="molecule type" value="Genomic_DNA"/>
</dbReference>
<protein>
    <submittedName>
        <fullName evidence="1">Uncharacterized protein</fullName>
    </submittedName>
</protein>
<gene>
    <name evidence="1" type="ORF">LDJ82_07085</name>
</gene>
<accession>A0ABS7YY54</accession>
<keyword evidence="2" id="KW-1185">Reference proteome</keyword>
<dbReference type="Proteomes" id="UP001198374">
    <property type="component" value="Unassembled WGS sequence"/>
</dbReference>
<evidence type="ECO:0000313" key="1">
    <source>
        <dbReference type="EMBL" id="MCA2096651.1"/>
    </source>
</evidence>
<name>A0ABS7YY54_9FIRM</name>
<reference evidence="2" key="1">
    <citation type="submission" date="2023-07" db="EMBL/GenBank/DDBJ databases">
        <title>FDA dAtabase for Regulatory Grade micrObial Sequences (FDA-ARGOS): Supporting development and validation of Infectious Disease Dx tests.</title>
        <authorList>
            <person name="Sproer C."/>
            <person name="Gronow S."/>
            <person name="Severitt S."/>
            <person name="Schroder I."/>
            <person name="Tallon L."/>
            <person name="Sadzewicz L."/>
            <person name="Zhao X."/>
            <person name="Boylan J."/>
            <person name="Ott S."/>
            <person name="Bowen H."/>
            <person name="Vavikolanu K."/>
            <person name="Hazen T."/>
            <person name="Aluvathingal J."/>
            <person name="Nadendla S."/>
            <person name="Lowell S."/>
            <person name="Myers T."/>
            <person name="Yan Y."/>
        </authorList>
    </citation>
    <scope>NUCLEOTIDE SEQUENCE [LARGE SCALE GENOMIC DNA]</scope>
    <source>
        <strain evidence="2">FDAARGOS_1538</strain>
    </source>
</reference>
<organism evidence="1 2">
    <name type="scientific">Anaerococcus degeneri</name>
    <dbReference type="NCBI Taxonomy" id="361500"/>
    <lineage>
        <taxon>Bacteria</taxon>
        <taxon>Bacillati</taxon>
        <taxon>Bacillota</taxon>
        <taxon>Tissierellia</taxon>
        <taxon>Tissierellales</taxon>
        <taxon>Peptoniphilaceae</taxon>
        <taxon>Anaerococcus</taxon>
    </lineage>
</organism>
<proteinExistence type="predicted"/>
<evidence type="ECO:0000313" key="2">
    <source>
        <dbReference type="Proteomes" id="UP001198374"/>
    </source>
</evidence>
<dbReference type="RefSeq" id="WP_209774605.1">
    <property type="nucleotide sequence ID" value="NZ_JAGGLO010000008.1"/>
</dbReference>
<comment type="caution">
    <text evidence="1">The sequence shown here is derived from an EMBL/GenBank/DDBJ whole genome shotgun (WGS) entry which is preliminary data.</text>
</comment>
<sequence length="57" mass="6740">MNREYLIIRIALGKTTAESNNIVLTEEEKERIKRYQEESAKAKKEGRKLVWFAPDED</sequence>